<evidence type="ECO:0000256" key="2">
    <source>
        <dbReference type="ARBA" id="ARBA00023002"/>
    </source>
</evidence>
<dbReference type="InterPro" id="IPR023210">
    <property type="entry name" value="NADP_OxRdtase_dom"/>
</dbReference>
<proteinExistence type="inferred from homology"/>
<evidence type="ECO:0000259" key="4">
    <source>
        <dbReference type="Pfam" id="PF00248"/>
    </source>
</evidence>
<dbReference type="InterPro" id="IPR036812">
    <property type="entry name" value="NAD(P)_OxRdtase_dom_sf"/>
</dbReference>
<comment type="similarity">
    <text evidence="3">Belongs to the aldo/keto reductase family. Aldo/keto reductase 2 subfamily.</text>
</comment>
<dbReference type="Gene3D" id="3.20.20.100">
    <property type="entry name" value="NADP-dependent oxidoreductase domain"/>
    <property type="match status" value="1"/>
</dbReference>
<sequence>MPSLFQPPPLPESPLGWHRVLSPTASVKVSPICLGGISLGNDWSELFGESEDAFSLLDAFFRLGGNFVDTANHYNAGNSERLLGEWMKARGVRDQMVIATKYSGGGWRAESREREPLQSNFAGNSAKSMHLSVRESLHKLNTDYIDILYVHWRDFTTSVEEVMRSLHSYIVSRQALYLGVSDTPAWVVVKANEFARRNRLTPFSVYQGRWSANFRDMEAEVIPMCQDQGMGIVPWAALGGGHLLSVEQRREKEATSKEQKSYYSTNKSDLAVCDALESIASSRGTTVQAIALAYLFKQTTYVFPIVGVQTKAHVLAMGEALTVKLTDEESEAIQNAAPFNPLFPMNFLFSAEDGKGYHVGLTGKDVVPYKSNAWIDVPGKPPNESLVFVEGCVRLGLYLVE</sequence>
<keyword evidence="2" id="KW-0560">Oxidoreductase</keyword>
<keyword evidence="6" id="KW-1185">Reference proteome</keyword>
<dbReference type="GO" id="GO:0016491">
    <property type="term" value="F:oxidoreductase activity"/>
    <property type="evidence" value="ECO:0007669"/>
    <property type="project" value="UniProtKB-KW"/>
</dbReference>
<accession>A0A9P9FE73</accession>
<name>A0A9P9FE73_9HYPO</name>
<feature type="domain" description="NADP-dependent oxidoreductase" evidence="4">
    <location>
        <begin position="31"/>
        <end position="336"/>
    </location>
</feature>
<dbReference type="PANTHER" id="PTHR43364">
    <property type="entry name" value="NADH-SPECIFIC METHYLGLYOXAL REDUCTASE-RELATED"/>
    <property type="match status" value="1"/>
</dbReference>
<evidence type="ECO:0000313" key="6">
    <source>
        <dbReference type="Proteomes" id="UP000717696"/>
    </source>
</evidence>
<organism evidence="5 6">
    <name type="scientific">Dactylonectria estremocensis</name>
    <dbReference type="NCBI Taxonomy" id="1079267"/>
    <lineage>
        <taxon>Eukaryota</taxon>
        <taxon>Fungi</taxon>
        <taxon>Dikarya</taxon>
        <taxon>Ascomycota</taxon>
        <taxon>Pezizomycotina</taxon>
        <taxon>Sordariomycetes</taxon>
        <taxon>Hypocreomycetidae</taxon>
        <taxon>Hypocreales</taxon>
        <taxon>Nectriaceae</taxon>
        <taxon>Dactylonectria</taxon>
    </lineage>
</organism>
<comment type="caution">
    <text evidence="5">The sequence shown here is derived from an EMBL/GenBank/DDBJ whole genome shotgun (WGS) entry which is preliminary data.</text>
</comment>
<dbReference type="OrthoDB" id="48988at2759"/>
<evidence type="ECO:0000256" key="1">
    <source>
        <dbReference type="ARBA" id="ARBA00022857"/>
    </source>
</evidence>
<protein>
    <submittedName>
        <fullName evidence="5">NADP-dependent oxidoreductase domain-containing protein</fullName>
    </submittedName>
</protein>
<dbReference type="EMBL" id="JAGMUU010000002">
    <property type="protein sequence ID" value="KAH7159485.1"/>
    <property type="molecule type" value="Genomic_DNA"/>
</dbReference>
<evidence type="ECO:0000313" key="5">
    <source>
        <dbReference type="EMBL" id="KAH7159485.1"/>
    </source>
</evidence>
<dbReference type="Proteomes" id="UP000717696">
    <property type="component" value="Unassembled WGS sequence"/>
</dbReference>
<evidence type="ECO:0000256" key="3">
    <source>
        <dbReference type="ARBA" id="ARBA00038157"/>
    </source>
</evidence>
<dbReference type="SUPFAM" id="SSF51430">
    <property type="entry name" value="NAD(P)-linked oxidoreductase"/>
    <property type="match status" value="1"/>
</dbReference>
<dbReference type="InterPro" id="IPR050523">
    <property type="entry name" value="AKR_Detox_Biosynth"/>
</dbReference>
<dbReference type="PANTHER" id="PTHR43364:SF7">
    <property type="entry name" value="NADP-DEPENDENT OXIDOREDUCTASE DOMAIN-CONTAINING PROTEIN-RELATED"/>
    <property type="match status" value="1"/>
</dbReference>
<reference evidence="5" key="1">
    <citation type="journal article" date="2021" name="Nat. Commun.">
        <title>Genetic determinants of endophytism in the Arabidopsis root mycobiome.</title>
        <authorList>
            <person name="Mesny F."/>
            <person name="Miyauchi S."/>
            <person name="Thiergart T."/>
            <person name="Pickel B."/>
            <person name="Atanasova L."/>
            <person name="Karlsson M."/>
            <person name="Huettel B."/>
            <person name="Barry K.W."/>
            <person name="Haridas S."/>
            <person name="Chen C."/>
            <person name="Bauer D."/>
            <person name="Andreopoulos W."/>
            <person name="Pangilinan J."/>
            <person name="LaButti K."/>
            <person name="Riley R."/>
            <person name="Lipzen A."/>
            <person name="Clum A."/>
            <person name="Drula E."/>
            <person name="Henrissat B."/>
            <person name="Kohler A."/>
            <person name="Grigoriev I.V."/>
            <person name="Martin F.M."/>
            <person name="Hacquard S."/>
        </authorList>
    </citation>
    <scope>NUCLEOTIDE SEQUENCE</scope>
    <source>
        <strain evidence="5">MPI-CAGE-AT-0021</strain>
    </source>
</reference>
<dbReference type="Pfam" id="PF00248">
    <property type="entry name" value="Aldo_ket_red"/>
    <property type="match status" value="1"/>
</dbReference>
<keyword evidence="1" id="KW-0521">NADP</keyword>
<dbReference type="AlphaFoldDB" id="A0A9P9FE73"/>
<gene>
    <name evidence="5" type="ORF">B0J13DRAFT_580755</name>
</gene>